<evidence type="ECO:0000256" key="1">
    <source>
        <dbReference type="ARBA" id="ARBA00004926"/>
    </source>
</evidence>
<evidence type="ECO:0000313" key="9">
    <source>
        <dbReference type="EMBL" id="QNB44992.1"/>
    </source>
</evidence>
<dbReference type="HAMAP" id="MF_00473">
    <property type="entry name" value="G6P_isomerase"/>
    <property type="match status" value="1"/>
</dbReference>
<dbReference type="GO" id="GO:0005829">
    <property type="term" value="C:cytosol"/>
    <property type="evidence" value="ECO:0007669"/>
    <property type="project" value="TreeGrafter"/>
</dbReference>
<keyword evidence="7" id="KW-0963">Cytoplasm</keyword>
<comment type="catalytic activity">
    <reaction evidence="6 7 8">
        <text>alpha-D-glucose 6-phosphate = beta-D-fructose 6-phosphate</text>
        <dbReference type="Rhea" id="RHEA:11816"/>
        <dbReference type="ChEBI" id="CHEBI:57634"/>
        <dbReference type="ChEBI" id="CHEBI:58225"/>
        <dbReference type="EC" id="5.3.1.9"/>
    </reaction>
</comment>
<dbReference type="NCBIfam" id="NF010696">
    <property type="entry name" value="PRK14096.1"/>
    <property type="match status" value="1"/>
</dbReference>
<dbReference type="UniPathway" id="UPA00138"/>
<dbReference type="EC" id="5.3.1.9" evidence="7"/>
<dbReference type="RefSeq" id="WP_034425691.1">
    <property type="nucleotide sequence ID" value="NZ_CP045798.1"/>
</dbReference>
<comment type="subcellular location">
    <subcellularLocation>
        <location evidence="7">Cytoplasm</location>
    </subcellularLocation>
</comment>
<name>A0A7G6DYT8_THEFR</name>
<dbReference type="CDD" id="cd05015">
    <property type="entry name" value="SIS_PGI_1"/>
    <property type="match status" value="1"/>
</dbReference>
<keyword evidence="10" id="KW-1185">Reference proteome</keyword>
<dbReference type="KEGG" id="tfr:BR63_00815"/>
<evidence type="ECO:0000256" key="7">
    <source>
        <dbReference type="HAMAP-Rule" id="MF_00473"/>
    </source>
</evidence>
<feature type="active site" description="Proton donor" evidence="7">
    <location>
        <position position="322"/>
    </location>
</feature>
<dbReference type="OrthoDB" id="140919at2"/>
<dbReference type="PANTHER" id="PTHR11469">
    <property type="entry name" value="GLUCOSE-6-PHOSPHATE ISOMERASE"/>
    <property type="match status" value="1"/>
</dbReference>
<dbReference type="SUPFAM" id="SSF53697">
    <property type="entry name" value="SIS domain"/>
    <property type="match status" value="1"/>
</dbReference>
<evidence type="ECO:0000256" key="8">
    <source>
        <dbReference type="RuleBase" id="RU000612"/>
    </source>
</evidence>
<dbReference type="GO" id="GO:0097367">
    <property type="term" value="F:carbohydrate derivative binding"/>
    <property type="evidence" value="ECO:0007669"/>
    <property type="project" value="InterPro"/>
</dbReference>
<comment type="function">
    <text evidence="7">Catalyzes the reversible isomerization of glucose-6-phosphate to fructose-6-phosphate.</text>
</comment>
<dbReference type="PROSITE" id="PS00174">
    <property type="entry name" value="P_GLUCOSE_ISOMERASE_2"/>
    <property type="match status" value="1"/>
</dbReference>
<dbReference type="GO" id="GO:0051156">
    <property type="term" value="P:glucose 6-phosphate metabolic process"/>
    <property type="evidence" value="ECO:0007669"/>
    <property type="project" value="TreeGrafter"/>
</dbReference>
<dbReference type="Proteomes" id="UP000515847">
    <property type="component" value="Chromosome"/>
</dbReference>
<dbReference type="Pfam" id="PF00342">
    <property type="entry name" value="PGI"/>
    <property type="match status" value="1"/>
</dbReference>
<dbReference type="GO" id="GO:0006094">
    <property type="term" value="P:gluconeogenesis"/>
    <property type="evidence" value="ECO:0007669"/>
    <property type="project" value="UniProtKB-UniRule"/>
</dbReference>
<dbReference type="GO" id="GO:0004347">
    <property type="term" value="F:glucose-6-phosphate isomerase activity"/>
    <property type="evidence" value="ECO:0007669"/>
    <property type="project" value="UniProtKB-UniRule"/>
</dbReference>
<dbReference type="CDD" id="cd05016">
    <property type="entry name" value="SIS_PGI_2"/>
    <property type="match status" value="1"/>
</dbReference>
<dbReference type="InterPro" id="IPR018189">
    <property type="entry name" value="Phosphoglucose_isomerase_CS"/>
</dbReference>
<comment type="similarity">
    <text evidence="2 7 8">Belongs to the GPI family.</text>
</comment>
<keyword evidence="4 7" id="KW-0324">Glycolysis</keyword>
<dbReference type="UniPathway" id="UPA00109">
    <property type="reaction ID" value="UER00181"/>
</dbReference>
<feature type="active site" evidence="7">
    <location>
        <position position="455"/>
    </location>
</feature>
<dbReference type="GO" id="GO:0048029">
    <property type="term" value="F:monosaccharide binding"/>
    <property type="evidence" value="ECO:0007669"/>
    <property type="project" value="TreeGrafter"/>
</dbReference>
<evidence type="ECO:0000313" key="10">
    <source>
        <dbReference type="Proteomes" id="UP000515847"/>
    </source>
</evidence>
<dbReference type="AlphaFoldDB" id="A0A7G6DYT8"/>
<evidence type="ECO:0000256" key="3">
    <source>
        <dbReference type="ARBA" id="ARBA00022432"/>
    </source>
</evidence>
<proteinExistence type="inferred from homology"/>
<sequence>METHGQWERYKKYLYYNPELGLMVDISGMGFPENFFRDMQARMDQALKCMADLEKGAIANPDEGRTVGHYWLRAPHLAPSPEIATEIERAIRDIEDFARKIHRGEILSSTGDKFDKILLIGIGGSALGPQFVTDALTTGHDLMNIYFLDNTDPAGFDRVFSALGDHLCRTLVLVISKSGGTVETRNGMLETRYLFAGRGLDFARHAVSVSQAGSLLDRTAEEEGWLARFPLWEWVGGRTSETSPVGLLPAVLQGFAIHELLRGAVLCDRITRNREVKDNPAALLALMWFYATGGEGGKTMVVLPYKDRLQLFARYLQQLIMESLGKEKDLAGNIVYQGLAVFGNKGSTDQHSYLQQLLEGPDNFFITFLEVLKDRNGSSPQVEEGVTSGDYLNAFLQGTKGALRQKGREYLTITVEKVDAFSLGVLIALFERAVGLYASLININPYHQPAVEAGKKGARFIVDLQRQVLAFLRQNRGKAYTAEEIAFALEKGDETEGVFKILEHARANPDHGVRRTEEKNILYSKYYI</sequence>
<dbReference type="Gene3D" id="3.40.50.10490">
    <property type="entry name" value="Glucose-6-phosphate isomerase like protein, domain 1"/>
    <property type="match status" value="2"/>
</dbReference>
<dbReference type="FunFam" id="3.40.50.10490:FF:000021">
    <property type="entry name" value="Glucose-6-phosphate isomerase"/>
    <property type="match status" value="1"/>
</dbReference>
<comment type="pathway">
    <text evidence="7">Carbohydrate biosynthesis; gluconeogenesis.</text>
</comment>
<dbReference type="PRINTS" id="PR00662">
    <property type="entry name" value="G6PISOMERASE"/>
</dbReference>
<dbReference type="PANTHER" id="PTHR11469:SF1">
    <property type="entry name" value="GLUCOSE-6-PHOSPHATE ISOMERASE"/>
    <property type="match status" value="1"/>
</dbReference>
<protein>
    <recommendedName>
        <fullName evidence="7">Glucose-6-phosphate isomerase</fullName>
        <shortName evidence="7">GPI</shortName>
        <ecNumber evidence="7">5.3.1.9</ecNumber>
    </recommendedName>
    <alternativeName>
        <fullName evidence="7">Phosphoglucose isomerase</fullName>
        <shortName evidence="7">PGI</shortName>
    </alternativeName>
    <alternativeName>
        <fullName evidence="7">Phosphohexose isomerase</fullName>
        <shortName evidence="7">PHI</shortName>
    </alternativeName>
</protein>
<gene>
    <name evidence="7" type="primary">pgi</name>
    <name evidence="9" type="ORF">BR63_00815</name>
</gene>
<keyword evidence="5 7" id="KW-0413">Isomerase</keyword>
<dbReference type="InterPro" id="IPR035476">
    <property type="entry name" value="SIS_PGI_1"/>
</dbReference>
<feature type="active site" evidence="7">
    <location>
        <position position="351"/>
    </location>
</feature>
<evidence type="ECO:0000256" key="5">
    <source>
        <dbReference type="ARBA" id="ARBA00023235"/>
    </source>
</evidence>
<dbReference type="InterPro" id="IPR035482">
    <property type="entry name" value="SIS_PGI_2"/>
</dbReference>
<evidence type="ECO:0000256" key="2">
    <source>
        <dbReference type="ARBA" id="ARBA00006604"/>
    </source>
</evidence>
<comment type="pathway">
    <text evidence="1 7 8">Carbohydrate degradation; glycolysis; D-glyceraldehyde 3-phosphate and glycerone phosphate from D-glucose: step 2/4.</text>
</comment>
<dbReference type="PROSITE" id="PS51463">
    <property type="entry name" value="P_GLUCOSE_ISOMERASE_3"/>
    <property type="match status" value="1"/>
</dbReference>
<accession>A0A7G6DYT8</accession>
<dbReference type="InterPro" id="IPR046348">
    <property type="entry name" value="SIS_dom_sf"/>
</dbReference>
<dbReference type="FunFam" id="3.40.50.10490:FF:000023">
    <property type="entry name" value="Glucose-6-phosphate isomerase"/>
    <property type="match status" value="1"/>
</dbReference>
<evidence type="ECO:0000256" key="6">
    <source>
        <dbReference type="ARBA" id="ARBA00029321"/>
    </source>
</evidence>
<dbReference type="EMBL" id="CP045798">
    <property type="protein sequence ID" value="QNB44992.1"/>
    <property type="molecule type" value="Genomic_DNA"/>
</dbReference>
<dbReference type="InterPro" id="IPR001672">
    <property type="entry name" value="G6P_Isomerase"/>
</dbReference>
<reference evidence="9 10" key="1">
    <citation type="journal article" date="2019" name="Front. Microbiol.">
        <title>Thermoanaerosceptrum fracticalcis gen. nov. sp. nov., a Novel Fumarate-Fermenting Microorganism From a Deep Fractured Carbonate Aquifer of the US Great Basin.</title>
        <authorList>
            <person name="Hamilton-Brehm S.D."/>
            <person name="Stewart L.E."/>
            <person name="Zavarin M."/>
            <person name="Caldwell M."/>
            <person name="Lawson P.A."/>
            <person name="Onstott T.C."/>
            <person name="Grzymski J."/>
            <person name="Neveux I."/>
            <person name="Lollar B.S."/>
            <person name="Russell C.E."/>
            <person name="Moser D.P."/>
        </authorList>
    </citation>
    <scope>NUCLEOTIDE SEQUENCE [LARGE SCALE GENOMIC DNA]</scope>
    <source>
        <strain evidence="9 10">DRI-13</strain>
    </source>
</reference>
<evidence type="ECO:0000256" key="4">
    <source>
        <dbReference type="ARBA" id="ARBA00023152"/>
    </source>
</evidence>
<keyword evidence="3 7" id="KW-0312">Gluconeogenesis</keyword>
<dbReference type="GO" id="GO:0006096">
    <property type="term" value="P:glycolytic process"/>
    <property type="evidence" value="ECO:0007669"/>
    <property type="project" value="UniProtKB-UniRule"/>
</dbReference>
<organism evidence="9 10">
    <name type="scientific">Thermanaerosceptrum fracticalcis</name>
    <dbReference type="NCBI Taxonomy" id="1712410"/>
    <lineage>
        <taxon>Bacteria</taxon>
        <taxon>Bacillati</taxon>
        <taxon>Bacillota</taxon>
        <taxon>Clostridia</taxon>
        <taxon>Eubacteriales</taxon>
        <taxon>Peptococcaceae</taxon>
        <taxon>Thermanaerosceptrum</taxon>
    </lineage>
</organism>